<protein>
    <recommendedName>
        <fullName evidence="4">TOG domain-containing protein</fullName>
    </recommendedName>
</protein>
<dbReference type="SUPFAM" id="SSF48371">
    <property type="entry name" value="ARM repeat"/>
    <property type="match status" value="1"/>
</dbReference>
<evidence type="ECO:0000313" key="3">
    <source>
        <dbReference type="Proteomes" id="UP000019132"/>
    </source>
</evidence>
<dbReference type="HOGENOM" id="CLU_020288_0_0_1"/>
<dbReference type="InParanoid" id="K3WNJ0"/>
<dbReference type="Gene3D" id="1.25.10.10">
    <property type="entry name" value="Leucine-rich Repeat Variant"/>
    <property type="match status" value="1"/>
</dbReference>
<organism evidence="2 3">
    <name type="scientific">Globisporangium ultimum (strain ATCC 200006 / CBS 805.95 / DAOM BR144)</name>
    <name type="common">Pythium ultimum</name>
    <dbReference type="NCBI Taxonomy" id="431595"/>
    <lineage>
        <taxon>Eukaryota</taxon>
        <taxon>Sar</taxon>
        <taxon>Stramenopiles</taxon>
        <taxon>Oomycota</taxon>
        <taxon>Peronosporomycetes</taxon>
        <taxon>Pythiales</taxon>
        <taxon>Pythiaceae</taxon>
        <taxon>Globisporangium</taxon>
    </lineage>
</organism>
<accession>K3WNJ0</accession>
<dbReference type="InterPro" id="IPR016024">
    <property type="entry name" value="ARM-type_fold"/>
</dbReference>
<evidence type="ECO:0000256" key="1">
    <source>
        <dbReference type="SAM" id="MobiDB-lite"/>
    </source>
</evidence>
<reference evidence="3" key="2">
    <citation type="submission" date="2010-04" db="EMBL/GenBank/DDBJ databases">
        <authorList>
            <person name="Buell R."/>
            <person name="Hamilton J."/>
            <person name="Hostetler J."/>
        </authorList>
    </citation>
    <scope>NUCLEOTIDE SEQUENCE [LARGE SCALE GENOMIC DNA]</scope>
    <source>
        <strain evidence="3">DAOM:BR144</strain>
    </source>
</reference>
<name>K3WNJ0_GLOUD</name>
<feature type="compositionally biased region" description="Basic and acidic residues" evidence="1">
    <location>
        <begin position="46"/>
        <end position="61"/>
    </location>
</feature>
<evidence type="ECO:0000313" key="2">
    <source>
        <dbReference type="EnsemblProtists" id="PYU1_T006532"/>
    </source>
</evidence>
<reference evidence="3" key="1">
    <citation type="journal article" date="2010" name="Genome Biol.">
        <title>Genome sequence of the necrotrophic plant pathogen Pythium ultimum reveals original pathogenicity mechanisms and effector repertoire.</title>
        <authorList>
            <person name="Levesque C.A."/>
            <person name="Brouwer H."/>
            <person name="Cano L."/>
            <person name="Hamilton J.P."/>
            <person name="Holt C."/>
            <person name="Huitema E."/>
            <person name="Raffaele S."/>
            <person name="Robideau G.P."/>
            <person name="Thines M."/>
            <person name="Win J."/>
            <person name="Zerillo M.M."/>
            <person name="Beakes G.W."/>
            <person name="Boore J.L."/>
            <person name="Busam D."/>
            <person name="Dumas B."/>
            <person name="Ferriera S."/>
            <person name="Fuerstenberg S.I."/>
            <person name="Gachon C.M."/>
            <person name="Gaulin E."/>
            <person name="Govers F."/>
            <person name="Grenville-Briggs L."/>
            <person name="Horner N."/>
            <person name="Hostetler J."/>
            <person name="Jiang R.H."/>
            <person name="Johnson J."/>
            <person name="Krajaejun T."/>
            <person name="Lin H."/>
            <person name="Meijer H.J."/>
            <person name="Moore B."/>
            <person name="Morris P."/>
            <person name="Phuntmart V."/>
            <person name="Puiu D."/>
            <person name="Shetty J."/>
            <person name="Stajich J.E."/>
            <person name="Tripathy S."/>
            <person name="Wawra S."/>
            <person name="van West P."/>
            <person name="Whitty B.R."/>
            <person name="Coutinho P.M."/>
            <person name="Henrissat B."/>
            <person name="Martin F."/>
            <person name="Thomas P.D."/>
            <person name="Tyler B.M."/>
            <person name="De Vries R.P."/>
            <person name="Kamoun S."/>
            <person name="Yandell M."/>
            <person name="Tisserat N."/>
            <person name="Buell C.R."/>
        </authorList>
    </citation>
    <scope>NUCLEOTIDE SEQUENCE</scope>
    <source>
        <strain evidence="3">DAOM:BR144</strain>
    </source>
</reference>
<evidence type="ECO:0008006" key="4">
    <source>
        <dbReference type="Google" id="ProtNLM"/>
    </source>
</evidence>
<keyword evidence="3" id="KW-1185">Reference proteome</keyword>
<dbReference type="AlphaFoldDB" id="K3WNJ0"/>
<dbReference type="EMBL" id="GL376604">
    <property type="status" value="NOT_ANNOTATED_CDS"/>
    <property type="molecule type" value="Genomic_DNA"/>
</dbReference>
<reference evidence="2" key="3">
    <citation type="submission" date="2015-02" db="UniProtKB">
        <authorList>
            <consortium name="EnsemblProtists"/>
        </authorList>
    </citation>
    <scope>IDENTIFICATION</scope>
    <source>
        <strain evidence="2">DAOM BR144</strain>
    </source>
</reference>
<dbReference type="STRING" id="431595.K3WNJ0"/>
<feature type="region of interest" description="Disordered" evidence="1">
    <location>
        <begin position="40"/>
        <end position="61"/>
    </location>
</feature>
<dbReference type="eggNOG" id="ENOG502QSBS">
    <property type="taxonomic scope" value="Eukaryota"/>
</dbReference>
<feature type="region of interest" description="Disordered" evidence="1">
    <location>
        <begin position="1"/>
        <end position="20"/>
    </location>
</feature>
<feature type="compositionally biased region" description="Low complexity" evidence="1">
    <location>
        <begin position="220"/>
        <end position="230"/>
    </location>
</feature>
<dbReference type="InterPro" id="IPR011989">
    <property type="entry name" value="ARM-like"/>
</dbReference>
<dbReference type="EnsemblProtists" id="PYU1_T006532">
    <property type="protein sequence ID" value="PYU1_T006532"/>
    <property type="gene ID" value="PYU1_G006520"/>
</dbReference>
<dbReference type="Proteomes" id="UP000019132">
    <property type="component" value="Unassembled WGS sequence"/>
</dbReference>
<feature type="region of interest" description="Disordered" evidence="1">
    <location>
        <begin position="201"/>
        <end position="231"/>
    </location>
</feature>
<sequence>MELSSGESALRTIKNRSKVPQKAVDLSEAVAVLLFPSDKPIASPSDEQHDHAHKHREDKDAAVNDEQRRALLEQHLTTLLLYGNERWEPLAVVFVVVRDVLATYLHLSDKEADTEKVFVSELSTIMGTFPFSDAFLKDVVAASVHKCMEHYEPRVRMTIAKLLGVLANWDLAWVHNEFMPQIVESVVCNLSRSPDFEENGFEDFDDNISVNGMETPPQSPESTPRTPSTPYRLDDVSGWKALESSLCAIKYIVKGSRASFLDTHDRQPDSFVYFTPELKELVTTKSCFHINRHVRVVGLDTITVLCEAAPVGFLDSHRSITDTLNKCIVRGLQDNWSQVRYAASIANRAFLLKLQKDTLSMYLPVLVPRLCLNRYYVAERVSKHSQETWRLVMGNRGRDVVAKYANEIVEYYVEMTNHSVREAACQCIGELGTKVDTNAIRPHVSALMQALIISLYDNSMLVRDAACLAAAQMVLGFPEECRPFLDELYHLWFDHLSDEVWSVREDAAIALGNAVRAYGQEALDRVTAIADDYLLLAKTQPAMSQQEYEAILKSEKKHVSQKAISCCAFDFKTNERHEHRTKEPWESSDGAIYLVRELCAVAPEVAVKFLPLVADIAILRHFPQTGVLQETVWKQVPLMCDALGKRVFKRYLELFFDPLVFTLQGSHRLARFAAKDCVASLSRQIGPSIFVGRLQVNPTWHEALAPIVASPYQ</sequence>
<dbReference type="OMA" id="SCDNALT"/>
<proteinExistence type="predicted"/>
<dbReference type="VEuPathDB" id="FungiDB:PYU1_G006520"/>